<organism evidence="5 6">
    <name type="scientific">Arachis duranensis</name>
    <name type="common">Wild peanut</name>
    <dbReference type="NCBI Taxonomy" id="130453"/>
    <lineage>
        <taxon>Eukaryota</taxon>
        <taxon>Viridiplantae</taxon>
        <taxon>Streptophyta</taxon>
        <taxon>Embryophyta</taxon>
        <taxon>Tracheophyta</taxon>
        <taxon>Spermatophyta</taxon>
        <taxon>Magnoliopsida</taxon>
        <taxon>eudicotyledons</taxon>
        <taxon>Gunneridae</taxon>
        <taxon>Pentapetalae</taxon>
        <taxon>rosids</taxon>
        <taxon>fabids</taxon>
        <taxon>Fabales</taxon>
        <taxon>Fabaceae</taxon>
        <taxon>Papilionoideae</taxon>
        <taxon>50 kb inversion clade</taxon>
        <taxon>dalbergioids sensu lato</taxon>
        <taxon>Dalbergieae</taxon>
        <taxon>Pterocarpus clade</taxon>
        <taxon>Arachis</taxon>
    </lineage>
</organism>
<evidence type="ECO:0000256" key="2">
    <source>
        <dbReference type="ARBA" id="ARBA00022741"/>
    </source>
</evidence>
<dbReference type="Gene3D" id="3.90.640.10">
    <property type="entry name" value="Actin, Chain A, domain 4"/>
    <property type="match status" value="2"/>
</dbReference>
<dbReference type="GO" id="GO:0140662">
    <property type="term" value="F:ATP-dependent protein folding chaperone"/>
    <property type="evidence" value="ECO:0007669"/>
    <property type="project" value="InterPro"/>
</dbReference>
<sequence length="315" mass="34465">MATKHKGHTIGIDLGTTYSCLAAWEEQNGRAEIIVNDQGNRTTPSFVAFTDTQRLIGDAAKNQAAANPSNTIFEAYLESSVDNAVITVPAYFNDSQRKPTKDAGIIAGLNVIRIINEPTAASLAYGLRKRDKFKATSRDTHLGGEDFNNRMVSHLVQEFKRARFEELNRDLFEKCMEIAQKCLDDAKIHDVVLVGGSSRIPKVQSLLQNFFEGKDLCKSINPDEAVAYGAAIQAALLSESYSIVANMVLVDVTPMSLGIATHGDLMSVVIPRNTAIPVNMGSVFVTIEDYQSAATFPVYEGERSKASENNEYECS</sequence>
<dbReference type="GO" id="GO:0005524">
    <property type="term" value="F:ATP binding"/>
    <property type="evidence" value="ECO:0007669"/>
    <property type="project" value="UniProtKB-KW"/>
</dbReference>
<evidence type="ECO:0000313" key="6">
    <source>
        <dbReference type="RefSeq" id="XP_052116611.1"/>
    </source>
</evidence>
<reference evidence="6" key="2">
    <citation type="submission" date="2025-08" db="UniProtKB">
        <authorList>
            <consortium name="RefSeq"/>
        </authorList>
    </citation>
    <scope>IDENTIFICATION</scope>
    <source>
        <tissue evidence="6">Whole plant</tissue>
    </source>
</reference>
<dbReference type="FunFam" id="3.30.420.40:FF:000535">
    <property type="entry name" value="Heat shock 70 kDa protein 1A"/>
    <property type="match status" value="1"/>
</dbReference>
<dbReference type="PRINTS" id="PR00301">
    <property type="entry name" value="HEATSHOCK70"/>
</dbReference>
<keyword evidence="2" id="KW-0547">Nucleotide-binding</keyword>
<gene>
    <name evidence="6" type="primary">LOC107485465</name>
</gene>
<dbReference type="Gene3D" id="3.30.420.40">
    <property type="match status" value="5"/>
</dbReference>
<dbReference type="RefSeq" id="XP_052116611.1">
    <property type="nucleotide sequence ID" value="XM_052260651.1"/>
</dbReference>
<dbReference type="Gene3D" id="2.60.34.10">
    <property type="entry name" value="Substrate Binding Domain Of DNAk, Chain A, domain 1"/>
    <property type="match status" value="1"/>
</dbReference>
<dbReference type="SUPFAM" id="SSF100920">
    <property type="entry name" value="Heat shock protein 70kD (HSP70), peptide-binding domain"/>
    <property type="match status" value="1"/>
</dbReference>
<keyword evidence="4" id="KW-0346">Stress response</keyword>
<dbReference type="InterPro" id="IPR029047">
    <property type="entry name" value="HSP70_peptide-bd_sf"/>
</dbReference>
<dbReference type="GeneID" id="107485465"/>
<reference evidence="5" key="1">
    <citation type="journal article" date="2016" name="Nat. Genet.">
        <title>The genome sequences of Arachis duranensis and Arachis ipaensis, the diploid ancestors of cultivated peanut.</title>
        <authorList>
            <person name="Bertioli D.J."/>
            <person name="Cannon S.B."/>
            <person name="Froenicke L."/>
            <person name="Huang G."/>
            <person name="Farmer A.D."/>
            <person name="Cannon E.K."/>
            <person name="Liu X."/>
            <person name="Gao D."/>
            <person name="Clevenger J."/>
            <person name="Dash S."/>
            <person name="Ren L."/>
            <person name="Moretzsohn M.C."/>
            <person name="Shirasawa K."/>
            <person name="Huang W."/>
            <person name="Vidigal B."/>
            <person name="Abernathy B."/>
            <person name="Chu Y."/>
            <person name="Niederhuth C.E."/>
            <person name="Umale P."/>
            <person name="Araujo A.C."/>
            <person name="Kozik A."/>
            <person name="Kim K.D."/>
            <person name="Burow M.D."/>
            <person name="Varshney R.K."/>
            <person name="Wang X."/>
            <person name="Zhang X."/>
            <person name="Barkley N."/>
            <person name="Guimaraes P.M."/>
            <person name="Isobe S."/>
            <person name="Guo B."/>
            <person name="Liao B."/>
            <person name="Stalker H.T."/>
            <person name="Schmitz R.J."/>
            <person name="Scheffler B.E."/>
            <person name="Leal-Bertioli S.C."/>
            <person name="Xun X."/>
            <person name="Jackson S.A."/>
            <person name="Michelmore R."/>
            <person name="Ozias-Akins P."/>
        </authorList>
    </citation>
    <scope>NUCLEOTIDE SEQUENCE [LARGE SCALE GENOMIC DNA]</scope>
    <source>
        <strain evidence="5">cv. V14167</strain>
    </source>
</reference>
<accession>A0A9C6WP16</accession>
<evidence type="ECO:0000313" key="5">
    <source>
        <dbReference type="Proteomes" id="UP000515211"/>
    </source>
</evidence>
<dbReference type="AlphaFoldDB" id="A0A9C6WP16"/>
<dbReference type="PROSITE" id="PS00297">
    <property type="entry name" value="HSP70_1"/>
    <property type="match status" value="1"/>
</dbReference>
<dbReference type="InterPro" id="IPR043129">
    <property type="entry name" value="ATPase_NBD"/>
</dbReference>
<evidence type="ECO:0000256" key="3">
    <source>
        <dbReference type="ARBA" id="ARBA00022840"/>
    </source>
</evidence>
<dbReference type="KEGG" id="adu:107485465"/>
<dbReference type="PANTHER" id="PTHR19375">
    <property type="entry name" value="HEAT SHOCK PROTEIN 70KDA"/>
    <property type="match status" value="1"/>
</dbReference>
<dbReference type="InterPro" id="IPR018181">
    <property type="entry name" value="Heat_shock_70_CS"/>
</dbReference>
<keyword evidence="3" id="KW-0067">ATP-binding</keyword>
<dbReference type="PROSITE" id="PS01036">
    <property type="entry name" value="HSP70_3"/>
    <property type="match status" value="1"/>
</dbReference>
<evidence type="ECO:0000256" key="4">
    <source>
        <dbReference type="ARBA" id="ARBA00023016"/>
    </source>
</evidence>
<protein>
    <submittedName>
        <fullName evidence="6">Heat shock 70 kDa protein 5-like</fullName>
    </submittedName>
</protein>
<proteinExistence type="inferred from homology"/>
<dbReference type="Proteomes" id="UP000515211">
    <property type="component" value="Chromosome 4"/>
</dbReference>
<keyword evidence="5" id="KW-1185">Reference proteome</keyword>
<name>A0A9C6WP16_ARADU</name>
<dbReference type="Pfam" id="PF00012">
    <property type="entry name" value="HSP70"/>
    <property type="match status" value="2"/>
</dbReference>
<dbReference type="InterPro" id="IPR013126">
    <property type="entry name" value="Hsp_70_fam"/>
</dbReference>
<comment type="similarity">
    <text evidence="1">Belongs to the heat shock protein 70 family.</text>
</comment>
<evidence type="ECO:0000256" key="1">
    <source>
        <dbReference type="ARBA" id="ARBA00007381"/>
    </source>
</evidence>
<dbReference type="SUPFAM" id="SSF53067">
    <property type="entry name" value="Actin-like ATPase domain"/>
    <property type="match status" value="2"/>
</dbReference>